<protein>
    <submittedName>
        <fullName evidence="2">Gas vesicle protein G</fullName>
    </submittedName>
</protein>
<evidence type="ECO:0000313" key="2">
    <source>
        <dbReference type="EMBL" id="RMI31462.1"/>
    </source>
</evidence>
<dbReference type="RefSeq" id="WP_122189412.1">
    <property type="nucleotide sequence ID" value="NZ_RFFH01000007.1"/>
</dbReference>
<evidence type="ECO:0000256" key="1">
    <source>
        <dbReference type="SAM" id="MobiDB-lite"/>
    </source>
</evidence>
<dbReference type="Pfam" id="PF05120">
    <property type="entry name" value="GvpG"/>
    <property type="match status" value="1"/>
</dbReference>
<dbReference type="OrthoDB" id="3541554at2"/>
<feature type="region of interest" description="Disordered" evidence="1">
    <location>
        <begin position="50"/>
        <end position="79"/>
    </location>
</feature>
<gene>
    <name evidence="2" type="ORF">EBN03_19175</name>
</gene>
<reference evidence="2 3" key="1">
    <citation type="submission" date="2018-10" db="EMBL/GenBank/DDBJ databases">
        <title>Isolation from cow dung.</title>
        <authorList>
            <person name="Ling L."/>
        </authorList>
    </citation>
    <scope>NUCLEOTIDE SEQUENCE [LARGE SCALE GENOMIC DNA]</scope>
    <source>
        <strain evidence="2 3">NEAU-LL90</strain>
    </source>
</reference>
<accession>A0A3M2L186</accession>
<keyword evidence="3" id="KW-1185">Reference proteome</keyword>
<dbReference type="EMBL" id="RFFH01000007">
    <property type="protein sequence ID" value="RMI31462.1"/>
    <property type="molecule type" value="Genomic_DNA"/>
</dbReference>
<name>A0A3M2L186_9NOCA</name>
<dbReference type="Gene3D" id="1.10.287.130">
    <property type="match status" value="1"/>
</dbReference>
<organism evidence="2 3">
    <name type="scientific">Nocardia stercoris</name>
    <dbReference type="NCBI Taxonomy" id="2483361"/>
    <lineage>
        <taxon>Bacteria</taxon>
        <taxon>Bacillati</taxon>
        <taxon>Actinomycetota</taxon>
        <taxon>Actinomycetes</taxon>
        <taxon>Mycobacteriales</taxon>
        <taxon>Nocardiaceae</taxon>
        <taxon>Nocardia</taxon>
    </lineage>
</organism>
<comment type="caution">
    <text evidence="2">The sequence shown here is derived from an EMBL/GenBank/DDBJ whole genome shotgun (WGS) entry which is preliminary data.</text>
</comment>
<dbReference type="Proteomes" id="UP000279275">
    <property type="component" value="Unassembled WGS sequence"/>
</dbReference>
<dbReference type="AlphaFoldDB" id="A0A3M2L186"/>
<sequence length="79" mass="8940">MGLFAWIFSLPIAPVRGVIWVSELIQDEVEQQLRSPQALRSELEEIDRAAATGDLSPEEAQEAQQAVLDRMTSSEKDWR</sequence>
<dbReference type="InterPro" id="IPR007804">
    <property type="entry name" value="GvpG"/>
</dbReference>
<proteinExistence type="predicted"/>
<evidence type="ECO:0000313" key="3">
    <source>
        <dbReference type="Proteomes" id="UP000279275"/>
    </source>
</evidence>